<dbReference type="RefSeq" id="WP_311346334.1">
    <property type="nucleotide sequence ID" value="NZ_JAVREI010000013.1"/>
</dbReference>
<proteinExistence type="predicted"/>
<keyword evidence="2" id="KW-0732">Signal</keyword>
<protein>
    <submittedName>
        <fullName evidence="4">TPM domain-containing protein</fullName>
    </submittedName>
</protein>
<sequence>MKVAVRRLFVVVGASALLAVGAAGPALAEEPFRLDDQIVDEAGVLDDETEIDAALDELQSDDGIQLFVVFVDDFGGLTSREWMTETQQLSALGGADAMLAVAVDPGEYGIDVPDGADVTRAEAEQLANQAMVPEFREGDWEAGVVAYADILRTGEAPGGGDSGGGGALLVVGAIALVGGGAYLVSRSRRRKREALPPPVSRLEKADPYAGVSTEELQGRASNALLQLDEAMQTSQLDLDYARLQYGPQAVDGFDKALATSRDELSRAFTLRQQLDDDIPEDEPTTRRMLGEMLQLTQAAGTRLDEQAEAFTALRDLEHTAPQVLDALAPRIAELHARIPQEEQRLAQLRQRFADSAIGPVADNVTEARARLAAAEQEVQEARTALASPEPGTAVGDIRAAEDAVAQTTTLLDAVGRLGADLDAAGSRVAQIRAETEKDLAEARALTAAGDRSGLRPQISRAEAALSAADGLMAGSRPDPLAALRQLEEADIALEQALTVARDAQTQVRRAAAALEQAIMTARSEIASARDFIATRRGAIGPEARTRLAEAQRHLDAAVARGRDEPVAALQEAHQATSLARSAFERAQDDLSGWGGGHGGGPGGFGGGYGPGYRRGGVDLGSLVLGGILMGGGRGGGFGGGFGGGGGGGFGGGGFGGGGGGMGGGRF</sequence>
<evidence type="ECO:0000313" key="5">
    <source>
        <dbReference type="Proteomes" id="UP001183222"/>
    </source>
</evidence>
<dbReference type="Gene3D" id="3.10.310.50">
    <property type="match status" value="1"/>
</dbReference>
<name>A0ABU2KB82_9ACTN</name>
<dbReference type="Pfam" id="PF04536">
    <property type="entry name" value="TPM_phosphatase"/>
    <property type="match status" value="1"/>
</dbReference>
<accession>A0ABU2KB82</accession>
<reference evidence="5" key="1">
    <citation type="submission" date="2023-07" db="EMBL/GenBank/DDBJ databases">
        <title>30 novel species of actinomycetes from the DSMZ collection.</title>
        <authorList>
            <person name="Nouioui I."/>
        </authorList>
    </citation>
    <scope>NUCLEOTIDE SEQUENCE [LARGE SCALE GENOMIC DNA]</scope>
    <source>
        <strain evidence="5">DSM 46792</strain>
    </source>
</reference>
<organism evidence="4 5">
    <name type="scientific">Blastococcus goldschmidtiae</name>
    <dbReference type="NCBI Taxonomy" id="3075546"/>
    <lineage>
        <taxon>Bacteria</taxon>
        <taxon>Bacillati</taxon>
        <taxon>Actinomycetota</taxon>
        <taxon>Actinomycetes</taxon>
        <taxon>Geodermatophilales</taxon>
        <taxon>Geodermatophilaceae</taxon>
        <taxon>Blastococcus</taxon>
    </lineage>
</organism>
<evidence type="ECO:0000256" key="2">
    <source>
        <dbReference type="SAM" id="SignalP"/>
    </source>
</evidence>
<dbReference type="EMBL" id="JAVREI010000013">
    <property type="protein sequence ID" value="MDT0277441.1"/>
    <property type="molecule type" value="Genomic_DNA"/>
</dbReference>
<feature type="chain" id="PRO_5046982994" evidence="2">
    <location>
        <begin position="29"/>
        <end position="666"/>
    </location>
</feature>
<evidence type="ECO:0000313" key="4">
    <source>
        <dbReference type="EMBL" id="MDT0277441.1"/>
    </source>
</evidence>
<evidence type="ECO:0000256" key="1">
    <source>
        <dbReference type="SAM" id="Coils"/>
    </source>
</evidence>
<keyword evidence="1" id="KW-0175">Coiled coil</keyword>
<comment type="caution">
    <text evidence="4">The sequence shown here is derived from an EMBL/GenBank/DDBJ whole genome shotgun (WGS) entry which is preliminary data.</text>
</comment>
<feature type="coiled-coil region" evidence="1">
    <location>
        <begin position="331"/>
        <end position="384"/>
    </location>
</feature>
<feature type="domain" description="TPM" evidence="3">
    <location>
        <begin position="38"/>
        <end position="150"/>
    </location>
</feature>
<gene>
    <name evidence="4" type="ORF">RM425_16195</name>
</gene>
<keyword evidence="5" id="KW-1185">Reference proteome</keyword>
<dbReference type="Proteomes" id="UP001183222">
    <property type="component" value="Unassembled WGS sequence"/>
</dbReference>
<evidence type="ECO:0000259" key="3">
    <source>
        <dbReference type="Pfam" id="PF04536"/>
    </source>
</evidence>
<dbReference type="InterPro" id="IPR007621">
    <property type="entry name" value="TPM_dom"/>
</dbReference>
<feature type="signal peptide" evidence="2">
    <location>
        <begin position="1"/>
        <end position="28"/>
    </location>
</feature>